<evidence type="ECO:0000313" key="1">
    <source>
        <dbReference type="EMBL" id="KAF3553651.1"/>
    </source>
</evidence>
<evidence type="ECO:0000313" key="2">
    <source>
        <dbReference type="Proteomes" id="UP000712600"/>
    </source>
</evidence>
<sequence length="56" mass="6314">MAASFFDIARGLPTSLQMSAVGPEYDPQMIIVLELVKEWMIIVLEFGKEVDDHFNA</sequence>
<accession>A0A8S9QY40</accession>
<comment type="caution">
    <text evidence="1">The sequence shown here is derived from an EMBL/GenBank/DDBJ whole genome shotgun (WGS) entry which is preliminary data.</text>
</comment>
<organism evidence="1 2">
    <name type="scientific">Brassica cretica</name>
    <name type="common">Mustard</name>
    <dbReference type="NCBI Taxonomy" id="69181"/>
    <lineage>
        <taxon>Eukaryota</taxon>
        <taxon>Viridiplantae</taxon>
        <taxon>Streptophyta</taxon>
        <taxon>Embryophyta</taxon>
        <taxon>Tracheophyta</taxon>
        <taxon>Spermatophyta</taxon>
        <taxon>Magnoliopsida</taxon>
        <taxon>eudicotyledons</taxon>
        <taxon>Gunneridae</taxon>
        <taxon>Pentapetalae</taxon>
        <taxon>rosids</taxon>
        <taxon>malvids</taxon>
        <taxon>Brassicales</taxon>
        <taxon>Brassicaceae</taxon>
        <taxon>Brassiceae</taxon>
        <taxon>Brassica</taxon>
    </lineage>
</organism>
<proteinExistence type="predicted"/>
<dbReference type="EMBL" id="QGKX02000996">
    <property type="protein sequence ID" value="KAF3553651.1"/>
    <property type="molecule type" value="Genomic_DNA"/>
</dbReference>
<gene>
    <name evidence="1" type="ORF">F2Q69_00012100</name>
</gene>
<dbReference type="Proteomes" id="UP000712600">
    <property type="component" value="Unassembled WGS sequence"/>
</dbReference>
<dbReference type="AlphaFoldDB" id="A0A8S9QY40"/>
<name>A0A8S9QY40_BRACR</name>
<reference evidence="1" key="1">
    <citation type="submission" date="2019-12" db="EMBL/GenBank/DDBJ databases">
        <title>Genome sequencing and annotation of Brassica cretica.</title>
        <authorList>
            <person name="Studholme D.J."/>
            <person name="Sarris P."/>
        </authorList>
    </citation>
    <scope>NUCLEOTIDE SEQUENCE</scope>
    <source>
        <strain evidence="1">PFS-109/04</strain>
        <tissue evidence="1">Leaf</tissue>
    </source>
</reference>
<protein>
    <submittedName>
        <fullName evidence="1">Uncharacterized protein</fullName>
    </submittedName>
</protein>